<dbReference type="InterPro" id="IPR036191">
    <property type="entry name" value="RRF_sf"/>
</dbReference>
<dbReference type="InterPro" id="IPR023584">
    <property type="entry name" value="Ribosome_recyc_fac_dom"/>
</dbReference>
<evidence type="ECO:0000256" key="2">
    <source>
        <dbReference type="ARBA" id="ARBA00020581"/>
    </source>
</evidence>
<evidence type="ECO:0000313" key="7">
    <source>
        <dbReference type="EMBL" id="SVE84516.1"/>
    </source>
</evidence>
<dbReference type="InterPro" id="IPR002661">
    <property type="entry name" value="Ribosome_recyc_fac"/>
</dbReference>
<evidence type="ECO:0000256" key="5">
    <source>
        <dbReference type="SAM" id="Coils"/>
    </source>
</evidence>
<feature type="coiled-coil region" evidence="5">
    <location>
        <begin position="99"/>
        <end position="128"/>
    </location>
</feature>
<name>A0A4Y7MUQ2_DAPPU</name>
<dbReference type="PANTHER" id="PTHR20982">
    <property type="entry name" value="RIBOSOME RECYCLING FACTOR"/>
    <property type="match status" value="1"/>
</dbReference>
<dbReference type="FunFam" id="3.30.1360.40:FF:000001">
    <property type="entry name" value="Ribosome-recycling factor"/>
    <property type="match status" value="1"/>
</dbReference>
<sequence>MDFPGTLDVPRPRTRSVRKIVPPAQALISTRYPTAGIFGQKHRLWITIDRKTFHPSVVERCDQGKALRSVSTEAIKSISQPLKTAEEEETDTEDLTFEITSLNTRRKIKKEKKEKKEKKAQVMKARSKSSKVVKGSVIINEDEIAELVKVSSLKQDLQKGLDQLKSDYVKHLSLRSASGSIENLKIDYEGETYTLQEIAQIGKKGSQLLVVNLSGFPTLMRDVLKAINDSGMGLNPQQDGTKIFIPIPKVTREYRENLAKNAKTMFQKFKDHSRDIQNRYIRDVKKKEKEVSSDLSHSVQQQIQTMTEQYVVEGEKVMIAKQNELLGKE</sequence>
<proteinExistence type="evidence at transcript level"/>
<evidence type="ECO:0000256" key="3">
    <source>
        <dbReference type="ARBA" id="ARBA00022917"/>
    </source>
</evidence>
<comment type="similarity">
    <text evidence="1">Belongs to the RRF family.</text>
</comment>
<accession>A0A4Y7MUQ2</accession>
<evidence type="ECO:0000259" key="6">
    <source>
        <dbReference type="Pfam" id="PF01765"/>
    </source>
</evidence>
<dbReference type="OrthoDB" id="407355at2759"/>
<evidence type="ECO:0000256" key="4">
    <source>
        <dbReference type="ARBA" id="ARBA00033107"/>
    </source>
</evidence>
<evidence type="ECO:0000256" key="1">
    <source>
        <dbReference type="ARBA" id="ARBA00005912"/>
    </source>
</evidence>
<feature type="domain" description="Ribosome recycling factor" evidence="6">
    <location>
        <begin position="164"/>
        <end position="326"/>
    </location>
</feature>
<gene>
    <name evidence="7" type="primary">EOG090X0DUK</name>
</gene>
<dbReference type="Pfam" id="PF01765">
    <property type="entry name" value="RRF"/>
    <property type="match status" value="1"/>
</dbReference>
<reference evidence="7" key="1">
    <citation type="submission" date="2018-08" db="EMBL/GenBank/DDBJ databases">
        <authorList>
            <person name="Cornetti L."/>
        </authorList>
    </citation>
    <scope>NUCLEOTIDE SEQUENCE</scope>
    <source>
        <strain evidence="7">PA42</strain>
    </source>
</reference>
<dbReference type="GO" id="GO:0006412">
    <property type="term" value="P:translation"/>
    <property type="evidence" value="ECO:0007669"/>
    <property type="project" value="UniProtKB-KW"/>
</dbReference>
<dbReference type="SUPFAM" id="SSF55194">
    <property type="entry name" value="Ribosome recycling factor, RRF"/>
    <property type="match status" value="1"/>
</dbReference>
<keyword evidence="3" id="KW-0648">Protein biosynthesis</keyword>
<dbReference type="PANTHER" id="PTHR20982:SF3">
    <property type="entry name" value="MITOCHONDRIAL RIBOSOME RECYCLING FACTOR PSEUDO 1"/>
    <property type="match status" value="1"/>
</dbReference>
<keyword evidence="5" id="KW-0175">Coiled coil</keyword>
<dbReference type="Gene3D" id="1.10.132.20">
    <property type="entry name" value="Ribosome-recycling factor"/>
    <property type="match status" value="1"/>
</dbReference>
<protein>
    <recommendedName>
        <fullName evidence="2">Ribosome-recycling factor, mitochondrial</fullName>
    </recommendedName>
    <alternativeName>
        <fullName evidence="4">Ribosome-releasing factor, mitochondrial</fullName>
    </alternativeName>
</protein>
<dbReference type="EMBL" id="LR014897">
    <property type="protein sequence ID" value="SVE84516.1"/>
    <property type="molecule type" value="mRNA"/>
</dbReference>
<dbReference type="Gene3D" id="3.30.1360.40">
    <property type="match status" value="1"/>
</dbReference>
<organism evidence="7">
    <name type="scientific">Daphnia pulex</name>
    <name type="common">Water flea</name>
    <dbReference type="NCBI Taxonomy" id="6669"/>
    <lineage>
        <taxon>Eukaryota</taxon>
        <taxon>Metazoa</taxon>
        <taxon>Ecdysozoa</taxon>
        <taxon>Arthropoda</taxon>
        <taxon>Crustacea</taxon>
        <taxon>Branchiopoda</taxon>
        <taxon>Diplostraca</taxon>
        <taxon>Cladocera</taxon>
        <taxon>Anomopoda</taxon>
        <taxon>Daphniidae</taxon>
        <taxon>Daphnia</taxon>
    </lineage>
</organism>
<dbReference type="AlphaFoldDB" id="A0A4Y7MUQ2"/>